<keyword evidence="2" id="KW-0012">Acyltransferase</keyword>
<reference evidence="5" key="1">
    <citation type="submission" date="2016-10" db="EMBL/GenBank/DDBJ databases">
        <authorList>
            <person name="Varghese N."/>
            <person name="Submissions S."/>
        </authorList>
    </citation>
    <scope>NUCLEOTIDE SEQUENCE [LARGE SCALE GENOMIC DNA]</scope>
    <source>
        <strain evidence="5">DSM 23439</strain>
    </source>
</reference>
<evidence type="ECO:0000313" key="4">
    <source>
        <dbReference type="EMBL" id="SFC61554.1"/>
    </source>
</evidence>
<keyword evidence="5" id="KW-1185">Reference proteome</keyword>
<protein>
    <submittedName>
        <fullName evidence="4">Acetyltransferase (GNAT) domain-containing protein</fullName>
    </submittedName>
</protein>
<dbReference type="Gene3D" id="3.40.630.30">
    <property type="match status" value="1"/>
</dbReference>
<dbReference type="SUPFAM" id="SSF55729">
    <property type="entry name" value="Acyl-CoA N-acyltransferases (Nat)"/>
    <property type="match status" value="1"/>
</dbReference>
<dbReference type="STRING" id="402385.SAMN05421848_2053"/>
<accession>A0A1I1KKQ3</accession>
<name>A0A1I1KKQ3_9GAMM</name>
<proteinExistence type="predicted"/>
<dbReference type="AlphaFoldDB" id="A0A1I1KKQ3"/>
<dbReference type="PROSITE" id="PS51186">
    <property type="entry name" value="GNAT"/>
    <property type="match status" value="1"/>
</dbReference>
<evidence type="ECO:0000259" key="3">
    <source>
        <dbReference type="PROSITE" id="PS51186"/>
    </source>
</evidence>
<keyword evidence="1 4" id="KW-0808">Transferase</keyword>
<evidence type="ECO:0000256" key="2">
    <source>
        <dbReference type="ARBA" id="ARBA00023315"/>
    </source>
</evidence>
<feature type="domain" description="N-acetyltransferase" evidence="3">
    <location>
        <begin position="1"/>
        <end position="147"/>
    </location>
</feature>
<dbReference type="Proteomes" id="UP000199046">
    <property type="component" value="Unassembled WGS sequence"/>
</dbReference>
<gene>
    <name evidence="4" type="ORF">SAMN05421848_2053</name>
</gene>
<dbReference type="CDD" id="cd04301">
    <property type="entry name" value="NAT_SF"/>
    <property type="match status" value="1"/>
</dbReference>
<evidence type="ECO:0000313" key="5">
    <source>
        <dbReference type="Proteomes" id="UP000199046"/>
    </source>
</evidence>
<dbReference type="InterPro" id="IPR050680">
    <property type="entry name" value="YpeA/RimI_acetyltransf"/>
</dbReference>
<dbReference type="InterPro" id="IPR016181">
    <property type="entry name" value="Acyl_CoA_acyltransferase"/>
</dbReference>
<dbReference type="InterPro" id="IPR000182">
    <property type="entry name" value="GNAT_dom"/>
</dbReference>
<organism evidence="4 5">
    <name type="scientific">Kushneria avicenniae</name>
    <dbReference type="NCBI Taxonomy" id="402385"/>
    <lineage>
        <taxon>Bacteria</taxon>
        <taxon>Pseudomonadati</taxon>
        <taxon>Pseudomonadota</taxon>
        <taxon>Gammaproteobacteria</taxon>
        <taxon>Oceanospirillales</taxon>
        <taxon>Halomonadaceae</taxon>
        <taxon>Kushneria</taxon>
    </lineage>
</organism>
<dbReference type="EMBL" id="FOLY01000004">
    <property type="protein sequence ID" value="SFC61554.1"/>
    <property type="molecule type" value="Genomic_DNA"/>
</dbReference>
<dbReference type="Pfam" id="PF00583">
    <property type="entry name" value="Acetyltransf_1"/>
    <property type="match status" value="1"/>
</dbReference>
<dbReference type="GO" id="GO:0016747">
    <property type="term" value="F:acyltransferase activity, transferring groups other than amino-acyl groups"/>
    <property type="evidence" value="ECO:0007669"/>
    <property type="project" value="InterPro"/>
</dbReference>
<evidence type="ECO:0000256" key="1">
    <source>
        <dbReference type="ARBA" id="ARBA00022679"/>
    </source>
</evidence>
<dbReference type="PANTHER" id="PTHR43420">
    <property type="entry name" value="ACETYLTRANSFERASE"/>
    <property type="match status" value="1"/>
</dbReference>
<sequence>MRDYCPEDFDALNALYQRSKGDEFRFEKGWPDRFPIIPLSQDSDRLDMFNDSTALVVDVDTTGLAGVIYWQHSHIVGLMVRPEFRGRGIGRALMTAAFARMAGTVTLDVVASNVAAIRLYESLGFQRVDQREGRYQGVPVTMSMMRRGPRERVQGLSPV</sequence>